<dbReference type="PANTHER" id="PTHR18929:SF193">
    <property type="entry name" value="ENDOPLASMIC RETICULUM RESIDENT PROTEIN 27"/>
    <property type="match status" value="1"/>
</dbReference>
<name>A0A4W2FDK5_BOBOX</name>
<dbReference type="Proteomes" id="UP000429181">
    <property type="component" value="Chromosome 5"/>
</dbReference>
<evidence type="ECO:0000313" key="12">
    <source>
        <dbReference type="Proteomes" id="UP000314981"/>
    </source>
</evidence>
<evidence type="ECO:0000313" key="11">
    <source>
        <dbReference type="Ensembl" id="ENSBIXP00005003513.1"/>
    </source>
</evidence>
<dbReference type="SUPFAM" id="SSF52833">
    <property type="entry name" value="Thioredoxin-like"/>
    <property type="match status" value="2"/>
</dbReference>
<dbReference type="GO" id="GO:0034976">
    <property type="term" value="P:response to endoplasmic reticulum stress"/>
    <property type="evidence" value="ECO:0007669"/>
    <property type="project" value="TreeGrafter"/>
</dbReference>
<keyword evidence="5" id="KW-0325">Glycoprotein</keyword>
<keyword evidence="6" id="KW-0834">Unfolded protein response</keyword>
<evidence type="ECO:0000256" key="5">
    <source>
        <dbReference type="ARBA" id="ARBA00023180"/>
    </source>
</evidence>
<reference evidence="12 13" key="1">
    <citation type="submission" date="2018-11" db="EMBL/GenBank/DDBJ databases">
        <title>Haplotype-resolved cattle genomes.</title>
        <authorList>
            <person name="Low W.Y."/>
            <person name="Tearle R."/>
            <person name="Bickhart D.M."/>
            <person name="Rosen B.D."/>
            <person name="Koren S."/>
            <person name="Rhie A."/>
            <person name="Hiendleder S."/>
            <person name="Phillippy A.M."/>
            <person name="Smith T.P.L."/>
            <person name="Williams J.L."/>
        </authorList>
    </citation>
    <scope>NUCLEOTIDE SEQUENCE [LARGE SCALE GENOMIC DNA]</scope>
</reference>
<evidence type="ECO:0000256" key="10">
    <source>
        <dbReference type="ARBA" id="ARBA00080133"/>
    </source>
</evidence>
<dbReference type="Ensembl" id="ENSBIXT00000039256.1">
    <property type="protein sequence ID" value="ENSBIXP00000041879.1"/>
    <property type="gene ID" value="ENSBIXG00000026055.1"/>
</dbReference>
<dbReference type="Gene3D" id="3.40.30.10">
    <property type="entry name" value="Glutaredoxin"/>
    <property type="match status" value="2"/>
</dbReference>
<dbReference type="GO" id="GO:0006986">
    <property type="term" value="P:response to unfolded protein"/>
    <property type="evidence" value="ECO:0007669"/>
    <property type="project" value="UniProtKB-KW"/>
</dbReference>
<proteinExistence type="inferred from homology"/>
<comment type="similarity">
    <text evidence="2">Belongs to the protein disulfide isomerase family.</text>
</comment>
<dbReference type="FunFam" id="3.40.30.10:FF:000212">
    <property type="entry name" value="Endoplasmic reticulum resident protein 27"/>
    <property type="match status" value="1"/>
</dbReference>
<dbReference type="InterPro" id="IPR036249">
    <property type="entry name" value="Thioredoxin-like_sf"/>
</dbReference>
<sequence length="356" mass="39744">MPQSINCRVGCPESEAPNTKTRAWSESRKMEAMPSRCLFLLFLSTCKLSPEVVAEVQESSDGPGAQEPMRLTDVQAAMEFIAAAEVAVIGFFQDSEVPAVSLIHSVVQNFQDVSFGISTASEVLAYYNITGNTISLFRLVDNKQLDLKGEDFESMDATKLSRFIESNNLRLVTEYNAITAIGLFNSMIPIHLLLIMNKASSEFEENLHRFQEAAKLFQGRILFILVDSGVKQNEKAISFFKLKMAELPALAIYQTLDDKWDTLPITEVLVEQVQNFCDGFLKGKGLVSMKLQVKQVEVFFPSQFSSVLLLSHVRLCETPWTAECQASLSITNSQSLLKLMSIESDPFYLSVPLIFC</sequence>
<evidence type="ECO:0000256" key="2">
    <source>
        <dbReference type="ARBA" id="ARBA00006347"/>
    </source>
</evidence>
<comment type="subunit">
    <text evidence="8">Interacts with PDIA3.</text>
</comment>
<dbReference type="GO" id="GO:0005788">
    <property type="term" value="C:endoplasmic reticulum lumen"/>
    <property type="evidence" value="ECO:0007669"/>
    <property type="project" value="UniProtKB-SubCell"/>
</dbReference>
<reference evidence="11" key="2">
    <citation type="submission" date="2025-05" db="UniProtKB">
        <authorList>
            <consortium name="Ensembl"/>
        </authorList>
    </citation>
    <scope>IDENTIFICATION</scope>
</reference>
<evidence type="ECO:0000256" key="4">
    <source>
        <dbReference type="ARBA" id="ARBA00022824"/>
    </source>
</evidence>
<evidence type="ECO:0000313" key="13">
    <source>
        <dbReference type="Proteomes" id="UP000429181"/>
    </source>
</evidence>
<dbReference type="STRING" id="30522.A0A4W2FDK5"/>
<keyword evidence="4" id="KW-0256">Endoplasmic reticulum</keyword>
<accession>A0A4W2FDK5</accession>
<protein>
    <recommendedName>
        <fullName evidence="9">Endoplasmic reticulum resident protein 27</fullName>
    </recommendedName>
    <alternativeName>
        <fullName evidence="10">Inactive protein disulfide-isomerase 27</fullName>
    </alternativeName>
</protein>
<evidence type="ECO:0000256" key="6">
    <source>
        <dbReference type="ARBA" id="ARBA00023230"/>
    </source>
</evidence>
<evidence type="ECO:0000256" key="3">
    <source>
        <dbReference type="ARBA" id="ARBA00022729"/>
    </source>
</evidence>
<dbReference type="AlphaFoldDB" id="A0A4W2FDK5"/>
<dbReference type="Pfam" id="PF13848">
    <property type="entry name" value="Thioredoxin_6"/>
    <property type="match status" value="1"/>
</dbReference>
<evidence type="ECO:0000256" key="1">
    <source>
        <dbReference type="ARBA" id="ARBA00004319"/>
    </source>
</evidence>
<keyword evidence="12" id="KW-1185">Reference proteome</keyword>
<dbReference type="PANTHER" id="PTHR18929">
    <property type="entry name" value="PROTEIN DISULFIDE ISOMERASE"/>
    <property type="match status" value="1"/>
</dbReference>
<dbReference type="Proteomes" id="UP000314981">
    <property type="component" value="Chromosome 5"/>
</dbReference>
<keyword evidence="3" id="KW-0732">Signal</keyword>
<comment type="function">
    <text evidence="7">Specifically binds unfolded proteins and may recruit protein disulfide isomerase PDIA3 to unfolded substrates. Binds protein substrates via a hydrophobic pocket in the C-terminal domain. May play a role in the unfolded stress response.</text>
</comment>
<dbReference type="GeneTree" id="ENSGT00930000151058"/>
<evidence type="ECO:0000256" key="7">
    <source>
        <dbReference type="ARBA" id="ARBA00056851"/>
    </source>
</evidence>
<dbReference type="Ensembl" id="ENSBIXT00005010168.1">
    <property type="protein sequence ID" value="ENSBIXP00005003513.1"/>
    <property type="gene ID" value="ENSBIXG00005009633.1"/>
</dbReference>
<organism evidence="11 13">
    <name type="scientific">Bos indicus x Bos taurus</name>
    <name type="common">Hybrid cattle</name>
    <dbReference type="NCBI Taxonomy" id="30522"/>
    <lineage>
        <taxon>Eukaryota</taxon>
        <taxon>Metazoa</taxon>
        <taxon>Chordata</taxon>
        <taxon>Craniata</taxon>
        <taxon>Vertebrata</taxon>
        <taxon>Euteleostomi</taxon>
        <taxon>Mammalia</taxon>
        <taxon>Eutheria</taxon>
        <taxon>Laurasiatheria</taxon>
        <taxon>Artiodactyla</taxon>
        <taxon>Ruminantia</taxon>
        <taxon>Pecora</taxon>
        <taxon>Bovidae</taxon>
        <taxon>Bovinae</taxon>
        <taxon>Bos</taxon>
    </lineage>
</organism>
<comment type="subcellular location">
    <subcellularLocation>
        <location evidence="1">Endoplasmic reticulum lumen</location>
    </subcellularLocation>
</comment>
<dbReference type="GO" id="GO:0006457">
    <property type="term" value="P:protein folding"/>
    <property type="evidence" value="ECO:0007669"/>
    <property type="project" value="TreeGrafter"/>
</dbReference>
<dbReference type="FunFam" id="3.40.30.10:FF:000232">
    <property type="entry name" value="Endoplasmic reticulum resident protein 27"/>
    <property type="match status" value="1"/>
</dbReference>
<dbReference type="CDD" id="cd02981">
    <property type="entry name" value="PDI_b_family"/>
    <property type="match status" value="1"/>
</dbReference>
<evidence type="ECO:0000256" key="9">
    <source>
        <dbReference type="ARBA" id="ARBA00067493"/>
    </source>
</evidence>
<gene>
    <name evidence="11" type="primary">ERP27</name>
</gene>
<evidence type="ECO:0000256" key="8">
    <source>
        <dbReference type="ARBA" id="ARBA00063308"/>
    </source>
</evidence>
<dbReference type="CDD" id="cd02982">
    <property type="entry name" value="PDI_b'_family"/>
    <property type="match status" value="1"/>
</dbReference>